<evidence type="ECO:0000256" key="13">
    <source>
        <dbReference type="ARBA" id="ARBA00047594"/>
    </source>
</evidence>
<evidence type="ECO:0000256" key="3">
    <source>
        <dbReference type="ARBA" id="ARBA00012374"/>
    </source>
</evidence>
<feature type="non-terminal residue" evidence="15">
    <location>
        <position position="122"/>
    </location>
</feature>
<evidence type="ECO:0000256" key="9">
    <source>
        <dbReference type="ARBA" id="ARBA00023136"/>
    </source>
</evidence>
<evidence type="ECO:0000256" key="6">
    <source>
        <dbReference type="ARBA" id="ARBA00022692"/>
    </source>
</evidence>
<dbReference type="GO" id="GO:0005886">
    <property type="term" value="C:plasma membrane"/>
    <property type="evidence" value="ECO:0007669"/>
    <property type="project" value="UniProtKB-SubCell"/>
</dbReference>
<evidence type="ECO:0000256" key="8">
    <source>
        <dbReference type="ARBA" id="ARBA00022989"/>
    </source>
</evidence>
<dbReference type="AlphaFoldDB" id="A0A7X5SBX7"/>
<dbReference type="Pfam" id="PF02673">
    <property type="entry name" value="BacA"/>
    <property type="match status" value="1"/>
</dbReference>
<evidence type="ECO:0000256" key="11">
    <source>
        <dbReference type="ARBA" id="ARBA00032707"/>
    </source>
</evidence>
<evidence type="ECO:0000256" key="1">
    <source>
        <dbReference type="ARBA" id="ARBA00004651"/>
    </source>
</evidence>
<keyword evidence="9 14" id="KW-0472">Membrane</keyword>
<protein>
    <recommendedName>
        <fullName evidence="4">Undecaprenyl-diphosphatase</fullName>
        <ecNumber evidence="3">3.6.1.27</ecNumber>
    </recommendedName>
    <alternativeName>
        <fullName evidence="12">Bacitracin resistance protein</fullName>
    </alternativeName>
    <alternativeName>
        <fullName evidence="11">Undecaprenyl pyrophosphate phosphatase</fullName>
    </alternativeName>
</protein>
<dbReference type="EMBL" id="JAAGYU010001467">
    <property type="protein sequence ID" value="NEL80331.1"/>
    <property type="molecule type" value="Genomic_DNA"/>
</dbReference>
<dbReference type="GO" id="GO:0050380">
    <property type="term" value="F:undecaprenyl-diphosphatase activity"/>
    <property type="evidence" value="ECO:0007669"/>
    <property type="project" value="UniProtKB-EC"/>
</dbReference>
<evidence type="ECO:0000256" key="5">
    <source>
        <dbReference type="ARBA" id="ARBA00022475"/>
    </source>
</evidence>
<feature type="transmembrane region" description="Helical" evidence="14">
    <location>
        <begin position="103"/>
        <end position="121"/>
    </location>
</feature>
<dbReference type="Proteomes" id="UP000471082">
    <property type="component" value="Unassembled WGS sequence"/>
</dbReference>
<feature type="transmembrane region" description="Helical" evidence="14">
    <location>
        <begin position="42"/>
        <end position="60"/>
    </location>
</feature>
<comment type="subcellular location">
    <subcellularLocation>
        <location evidence="1">Cell membrane</location>
        <topology evidence="1">Multi-pass membrane protein</topology>
    </subcellularLocation>
</comment>
<feature type="transmembrane region" description="Helical" evidence="14">
    <location>
        <begin position="72"/>
        <end position="91"/>
    </location>
</feature>
<sequence length="122" mass="12921">VAIAVGLAQVVAGVFPGTSRSASAIFLAMLLGLSKRSAAADFVFMVGIPTMFAASGYALLEMYKEGGFGSENWADVAVAFVAATITGFVVVKWLLGYIKKHRFTVFAVYRIVLGAALLLWLP</sequence>
<keyword evidence="5" id="KW-1003">Cell membrane</keyword>
<dbReference type="GO" id="GO:0046677">
    <property type="term" value="P:response to antibiotic"/>
    <property type="evidence" value="ECO:0007669"/>
    <property type="project" value="UniProtKB-KW"/>
</dbReference>
<evidence type="ECO:0000313" key="16">
    <source>
        <dbReference type="Proteomes" id="UP000471082"/>
    </source>
</evidence>
<dbReference type="PANTHER" id="PTHR30622">
    <property type="entry name" value="UNDECAPRENYL-DIPHOSPHATASE"/>
    <property type="match status" value="1"/>
</dbReference>
<dbReference type="InterPro" id="IPR003824">
    <property type="entry name" value="UppP"/>
</dbReference>
<keyword evidence="6 14" id="KW-0812">Transmembrane</keyword>
<evidence type="ECO:0000256" key="7">
    <source>
        <dbReference type="ARBA" id="ARBA00022801"/>
    </source>
</evidence>
<evidence type="ECO:0000256" key="4">
    <source>
        <dbReference type="ARBA" id="ARBA00021581"/>
    </source>
</evidence>
<evidence type="ECO:0000256" key="2">
    <source>
        <dbReference type="ARBA" id="ARBA00010621"/>
    </source>
</evidence>
<keyword evidence="7" id="KW-0378">Hydrolase</keyword>
<evidence type="ECO:0000256" key="10">
    <source>
        <dbReference type="ARBA" id="ARBA00023251"/>
    </source>
</evidence>
<feature type="non-terminal residue" evidence="15">
    <location>
        <position position="1"/>
    </location>
</feature>
<comment type="caution">
    <text evidence="15">The sequence shown here is derived from an EMBL/GenBank/DDBJ whole genome shotgun (WGS) entry which is preliminary data.</text>
</comment>
<keyword evidence="10" id="KW-0046">Antibiotic resistance</keyword>
<dbReference type="PANTHER" id="PTHR30622:SF3">
    <property type="entry name" value="UNDECAPRENYL-DIPHOSPHATASE"/>
    <property type="match status" value="1"/>
</dbReference>
<comment type="similarity">
    <text evidence="2">Belongs to the UppP family.</text>
</comment>
<dbReference type="EC" id="3.6.1.27" evidence="3"/>
<evidence type="ECO:0000256" key="12">
    <source>
        <dbReference type="ARBA" id="ARBA00032932"/>
    </source>
</evidence>
<accession>A0A7X5SBX7</accession>
<organism evidence="15 16">
    <name type="scientific">Xanthomonas perforans</name>
    <dbReference type="NCBI Taxonomy" id="442694"/>
    <lineage>
        <taxon>Bacteria</taxon>
        <taxon>Pseudomonadati</taxon>
        <taxon>Pseudomonadota</taxon>
        <taxon>Gammaproteobacteria</taxon>
        <taxon>Lysobacterales</taxon>
        <taxon>Lysobacteraceae</taxon>
        <taxon>Xanthomonas</taxon>
    </lineage>
</organism>
<gene>
    <name evidence="15" type="ORF">G3W61_29270</name>
</gene>
<keyword evidence="8 14" id="KW-1133">Transmembrane helix</keyword>
<name>A0A7X5SBX7_XANPE</name>
<evidence type="ECO:0000313" key="15">
    <source>
        <dbReference type="EMBL" id="NEL80331.1"/>
    </source>
</evidence>
<evidence type="ECO:0000256" key="14">
    <source>
        <dbReference type="SAM" id="Phobius"/>
    </source>
</evidence>
<reference evidence="15 16" key="1">
    <citation type="submission" date="2019-11" db="EMBL/GenBank/DDBJ databases">
        <title>Genome-resolved metagenomics to study the prevalence of co-infection and intraspecific heterogeneity among plant pathogen metapopulations.</title>
        <authorList>
            <person name="Newberry E."/>
            <person name="Bhandari R."/>
            <person name="Kemble J."/>
            <person name="Sikora E."/>
            <person name="Potnis N."/>
        </authorList>
    </citation>
    <scope>NUCLEOTIDE SEQUENCE [LARGE SCALE GENOMIC DNA]</scope>
    <source>
        <strain evidence="15">Xp_Tom_Tuscaloosa_18b</strain>
    </source>
</reference>
<proteinExistence type="inferred from homology"/>
<comment type="catalytic activity">
    <reaction evidence="13">
        <text>di-trans,octa-cis-undecaprenyl diphosphate + H2O = di-trans,octa-cis-undecaprenyl phosphate + phosphate + H(+)</text>
        <dbReference type="Rhea" id="RHEA:28094"/>
        <dbReference type="ChEBI" id="CHEBI:15377"/>
        <dbReference type="ChEBI" id="CHEBI:15378"/>
        <dbReference type="ChEBI" id="CHEBI:43474"/>
        <dbReference type="ChEBI" id="CHEBI:58405"/>
        <dbReference type="ChEBI" id="CHEBI:60392"/>
        <dbReference type="EC" id="3.6.1.27"/>
    </reaction>
</comment>
<feature type="transmembrane region" description="Helical" evidence="14">
    <location>
        <begin position="6"/>
        <end position="30"/>
    </location>
</feature>